<dbReference type="RefSeq" id="XP_014482545.1">
    <property type="nucleotide sequence ID" value="XM_014627059.1"/>
</dbReference>
<dbReference type="GeneID" id="106748488"/>
<dbReference type="KEGG" id="dqu:106748488"/>
<name>A0A6P3XVH1_DINQU</name>
<dbReference type="AlphaFoldDB" id="A0A6P3XVH1"/>
<keyword evidence="1" id="KW-1185">Reference proteome</keyword>
<dbReference type="Proteomes" id="UP000515204">
    <property type="component" value="Unplaced"/>
</dbReference>
<proteinExistence type="predicted"/>
<gene>
    <name evidence="2" type="primary">LOC106748488</name>
</gene>
<evidence type="ECO:0000313" key="2">
    <source>
        <dbReference type="RefSeq" id="XP_014482545.1"/>
    </source>
</evidence>
<accession>A0A6P3XVH1</accession>
<sequence>MDDRAAQCKEIGQTENSSRERERVFIIVPFRKSVIIIPSDSRVNPRRSTDVSVKCTVSMAGVSPQLRRWIGHVILAKKTVRKAVHIVQRVCHSRRDFLVNRKMNVSLPLLR</sequence>
<organism evidence="1 2">
    <name type="scientific">Dinoponera quadriceps</name>
    <name type="common">South American ant</name>
    <dbReference type="NCBI Taxonomy" id="609295"/>
    <lineage>
        <taxon>Eukaryota</taxon>
        <taxon>Metazoa</taxon>
        <taxon>Ecdysozoa</taxon>
        <taxon>Arthropoda</taxon>
        <taxon>Hexapoda</taxon>
        <taxon>Insecta</taxon>
        <taxon>Pterygota</taxon>
        <taxon>Neoptera</taxon>
        <taxon>Endopterygota</taxon>
        <taxon>Hymenoptera</taxon>
        <taxon>Apocrita</taxon>
        <taxon>Aculeata</taxon>
        <taxon>Formicoidea</taxon>
        <taxon>Formicidae</taxon>
        <taxon>Ponerinae</taxon>
        <taxon>Ponerini</taxon>
        <taxon>Dinoponera</taxon>
    </lineage>
</organism>
<protein>
    <submittedName>
        <fullName evidence="2">Uncharacterized protein LOC106748488</fullName>
    </submittedName>
</protein>
<reference evidence="2" key="1">
    <citation type="submission" date="2025-08" db="UniProtKB">
        <authorList>
            <consortium name="RefSeq"/>
        </authorList>
    </citation>
    <scope>IDENTIFICATION</scope>
</reference>
<evidence type="ECO:0000313" key="1">
    <source>
        <dbReference type="Proteomes" id="UP000515204"/>
    </source>
</evidence>